<dbReference type="EMBL" id="VFOP01000001">
    <property type="protein sequence ID" value="TQL49080.1"/>
    <property type="molecule type" value="Genomic_DNA"/>
</dbReference>
<accession>A0A542YLW8</accession>
<dbReference type="GO" id="GO:0005737">
    <property type="term" value="C:cytoplasm"/>
    <property type="evidence" value="ECO:0007669"/>
    <property type="project" value="UniProtKB-SubCell"/>
</dbReference>
<dbReference type="Gene3D" id="3.30.1360.120">
    <property type="entry name" value="Probable tRNA modification gtpase trme, domain 1"/>
    <property type="match status" value="1"/>
</dbReference>
<dbReference type="OrthoDB" id="5287468at2"/>
<dbReference type="Pfam" id="PF17806">
    <property type="entry name" value="SO_alpha_A3"/>
    <property type="match status" value="1"/>
</dbReference>
<comment type="catalytic activity">
    <reaction evidence="3">
        <text>sarcosine + (6S)-5,6,7,8-tetrahydrofolate + O2 = (6R)-5,10-methylene-5,6,7,8-tetrahydrofolate + glycine + H2O2</text>
        <dbReference type="Rhea" id="RHEA:70455"/>
        <dbReference type="ChEBI" id="CHEBI:15379"/>
        <dbReference type="ChEBI" id="CHEBI:15636"/>
        <dbReference type="ChEBI" id="CHEBI:16240"/>
        <dbReference type="ChEBI" id="CHEBI:57305"/>
        <dbReference type="ChEBI" id="CHEBI:57433"/>
        <dbReference type="ChEBI" id="CHEBI:57453"/>
        <dbReference type="EC" id="1.5.3.24"/>
    </reaction>
</comment>
<name>A0A542YLW8_9MICO</name>
<dbReference type="InterPro" id="IPR006277">
    <property type="entry name" value="Sarcosine_oxidase_asu"/>
</dbReference>
<dbReference type="GO" id="GO:0008115">
    <property type="term" value="F:sarcosine oxidase activity"/>
    <property type="evidence" value="ECO:0007669"/>
    <property type="project" value="UniProtKB-UniRule"/>
</dbReference>
<evidence type="ECO:0000259" key="4">
    <source>
        <dbReference type="Pfam" id="PF01571"/>
    </source>
</evidence>
<dbReference type="SUPFAM" id="SSF51905">
    <property type="entry name" value="FAD/NAD(P)-binding domain"/>
    <property type="match status" value="1"/>
</dbReference>
<dbReference type="InterPro" id="IPR028896">
    <property type="entry name" value="GcvT/YgfZ/DmdA"/>
</dbReference>
<comment type="caution">
    <text evidence="8">The sequence shown here is derived from an EMBL/GenBank/DDBJ whole genome shotgun (WGS) entry which is preliminary data.</text>
</comment>
<dbReference type="SUPFAM" id="SSF101790">
    <property type="entry name" value="Aminomethyltransferase beta-barrel domain"/>
    <property type="match status" value="1"/>
</dbReference>
<dbReference type="GO" id="GO:0000166">
    <property type="term" value="F:nucleotide binding"/>
    <property type="evidence" value="ECO:0007669"/>
    <property type="project" value="UniProtKB-KW"/>
</dbReference>
<keyword evidence="9" id="KW-1185">Reference proteome</keyword>
<feature type="domain" description="FAD/NAD(P)-binding" evidence="5">
    <location>
        <begin position="124"/>
        <end position="385"/>
    </location>
</feature>
<evidence type="ECO:0000313" key="9">
    <source>
        <dbReference type="Proteomes" id="UP000319516"/>
    </source>
</evidence>
<dbReference type="PRINTS" id="PR00411">
    <property type="entry name" value="PNDRDTASEI"/>
</dbReference>
<dbReference type="PANTHER" id="PTHR43757">
    <property type="entry name" value="AMINOMETHYLTRANSFERASE"/>
    <property type="match status" value="1"/>
</dbReference>
<dbReference type="Pfam" id="PF08669">
    <property type="entry name" value="GCV_T_C"/>
    <property type="match status" value="1"/>
</dbReference>
<comment type="similarity">
    <text evidence="1 3">Belongs to the GcvT family.</text>
</comment>
<evidence type="ECO:0000256" key="2">
    <source>
        <dbReference type="ARBA" id="ARBA00023002"/>
    </source>
</evidence>
<keyword evidence="2 3" id="KW-0560">Oxidoreductase</keyword>
<dbReference type="PIRSF" id="PIRSF037980">
    <property type="entry name" value="SoxA"/>
    <property type="match status" value="1"/>
</dbReference>
<dbReference type="InterPro" id="IPR006222">
    <property type="entry name" value="GCVT_N"/>
</dbReference>
<dbReference type="InterPro" id="IPR029043">
    <property type="entry name" value="GcvT/YgfZ_C"/>
</dbReference>
<feature type="domain" description="Aminomethyltransferase C-terminal" evidence="6">
    <location>
        <begin position="876"/>
        <end position="970"/>
    </location>
</feature>
<dbReference type="InterPro" id="IPR023753">
    <property type="entry name" value="FAD/NAD-binding_dom"/>
</dbReference>
<dbReference type="EC" id="1.5.3.24" evidence="3"/>
<organism evidence="8 9">
    <name type="scientific">Ornithinicoccus hortensis</name>
    <dbReference type="NCBI Taxonomy" id="82346"/>
    <lineage>
        <taxon>Bacteria</taxon>
        <taxon>Bacillati</taxon>
        <taxon>Actinomycetota</taxon>
        <taxon>Actinomycetes</taxon>
        <taxon>Micrococcales</taxon>
        <taxon>Intrasporangiaceae</taxon>
        <taxon>Ornithinicoccus</taxon>
    </lineage>
</organism>
<keyword evidence="3" id="KW-0963">Cytoplasm</keyword>
<dbReference type="PANTHER" id="PTHR43757:SF2">
    <property type="entry name" value="AMINOMETHYLTRANSFERASE, MITOCHONDRIAL"/>
    <property type="match status" value="1"/>
</dbReference>
<dbReference type="InterPro" id="IPR042204">
    <property type="entry name" value="2Fe-2S-bd_N"/>
</dbReference>
<dbReference type="Pfam" id="PF01571">
    <property type="entry name" value="GCV_T"/>
    <property type="match status" value="1"/>
</dbReference>
<feature type="domain" description="GCVT N-terminal" evidence="4">
    <location>
        <begin position="586"/>
        <end position="857"/>
    </location>
</feature>
<evidence type="ECO:0000313" key="8">
    <source>
        <dbReference type="EMBL" id="TQL49080.1"/>
    </source>
</evidence>
<comment type="cofactor">
    <cofactor evidence="3">
        <name>NAD(+)</name>
        <dbReference type="ChEBI" id="CHEBI:57540"/>
    </cofactor>
    <text evidence="3">Binds 1 NAD(+) per subunit.</text>
</comment>
<evidence type="ECO:0000256" key="3">
    <source>
        <dbReference type="PIRNR" id="PIRNR037980"/>
    </source>
</evidence>
<dbReference type="Gene3D" id="3.10.20.440">
    <property type="entry name" value="2Fe-2S iron-sulphur cluster binding domain, sarcosine oxidase, alpha subunit, N-terminal domain"/>
    <property type="match status" value="1"/>
</dbReference>
<dbReference type="InterPro" id="IPR027266">
    <property type="entry name" value="TrmE/GcvT-like"/>
</dbReference>
<dbReference type="PRINTS" id="PR00368">
    <property type="entry name" value="FADPNR"/>
</dbReference>
<evidence type="ECO:0000259" key="7">
    <source>
        <dbReference type="Pfam" id="PF17806"/>
    </source>
</evidence>
<dbReference type="Gene3D" id="3.50.50.60">
    <property type="entry name" value="FAD/NAD(P)-binding domain"/>
    <property type="match status" value="2"/>
</dbReference>
<proteinExistence type="inferred from homology"/>
<gene>
    <name evidence="8" type="ORF">FB467_0145</name>
</gene>
<sequence>MGTEQTHRLGEGGTIDRSRPVEFTVDGAPVTGYAGDTIASALLANGRTRVGDSIYLSRPRGVLSAGVDEPNAYVRVHGEHDESMLPATTVEITEGMEVTLLTGIGVLDQRPDPAEYDTMNIHTDVAVVGSGPAGLAAARAAAATGARVVLFEQDHELGGSLLADPTETVEGVPAAEWVATVRAELDAAPEVMVLTRTTVFGSYDSNYLMALEKRGQQFGGAARPGVSRQRVWHVNAGRVVLATGALERQVVFADNDRPGVMLASAVHAYLGRYAVLPGQRAVVFTTNDSAYAVAHALQSAGAEVTVVDARDEQVASAARDAAVAAGLTVRSGSAVIGTEGDDREAVASVWVSAIDTDGVPTGEAEQVDADLVALSGGWSPTVHLHSQRQGPIVWDDALAGFVPAEPVADQFVVGALTGTYWTDGCVTEGTAAGTAAADTSADAGAAAAVAVPAEERAARAGTTRQLWIVPGREEGYHHHVVDPQRDQTAADVLRATGSGMRSVEHIKRYTSIGTGADQGKVGGVSTIGILTAALAGDVAGRDGGRLTPGDIGTTTFRAPFTPVAFGALAGRCRGDLFDVARTTAAHPWHVAHGAEFEDVGQWKRPWYYPQDGEDMDAAVARECRAARENVAFMDASTLGKIEIRGVDAPEFLNRIYTNAFLKLATGKGRYGVMCTPDGMVFDDGVSLRLADDRYFMTTTTGGAAKVLDWLEEWSQTEWPELDVTFTSVTEQWATTAVVGPRSREVIAAIAPDLDVSQEGFGFMEFRETVLASGIPARICRITFSGELAFEVNVATWYGLKVWEDIAAAGADLGITPYGTETMHVLRAEKAYPIVGQDTDGTVTPQDLGMDWVVSKTKDFIGKRSYQRVSHTEGVRKQLVSVLPVDRSLRLPEGAQLVETDALGDYDGQGLPATPIPMLGHVTSSYHSQALERGFGLALVKDGRNRVGDTVLASFGGQFAEVVIEEPVIYDKEGARRDG</sequence>
<evidence type="ECO:0000256" key="1">
    <source>
        <dbReference type="ARBA" id="ARBA00008609"/>
    </source>
</evidence>
<dbReference type="Pfam" id="PF13510">
    <property type="entry name" value="Fer2_4"/>
    <property type="match status" value="1"/>
</dbReference>
<dbReference type="AlphaFoldDB" id="A0A542YLW8"/>
<keyword evidence="3" id="KW-0520">NAD</keyword>
<reference evidence="8 9" key="1">
    <citation type="submission" date="2019-06" db="EMBL/GenBank/DDBJ databases">
        <title>Sequencing the genomes of 1000 actinobacteria strains.</title>
        <authorList>
            <person name="Klenk H.-P."/>
        </authorList>
    </citation>
    <scope>NUCLEOTIDE SEQUENCE [LARGE SCALE GENOMIC DNA]</scope>
    <source>
        <strain evidence="8 9">DSM 12335</strain>
    </source>
</reference>
<dbReference type="SUPFAM" id="SSF103025">
    <property type="entry name" value="Folate-binding domain"/>
    <property type="match status" value="1"/>
</dbReference>
<dbReference type="GO" id="GO:0046653">
    <property type="term" value="P:tetrahydrofolate metabolic process"/>
    <property type="evidence" value="ECO:0007669"/>
    <property type="project" value="UniProtKB-UniRule"/>
</dbReference>
<evidence type="ECO:0000259" key="6">
    <source>
        <dbReference type="Pfam" id="PF08669"/>
    </source>
</evidence>
<dbReference type="InterPro" id="IPR041117">
    <property type="entry name" value="SoxA_A3"/>
</dbReference>
<dbReference type="InterPro" id="IPR013977">
    <property type="entry name" value="GcvT_C"/>
</dbReference>
<dbReference type="Proteomes" id="UP000319516">
    <property type="component" value="Unassembled WGS sequence"/>
</dbReference>
<protein>
    <recommendedName>
        <fullName evidence="3">Sarcosine oxidase subunit alpha</fullName>
        <ecNumber evidence="3">1.5.3.24</ecNumber>
    </recommendedName>
</protein>
<dbReference type="Pfam" id="PF07992">
    <property type="entry name" value="Pyr_redox_2"/>
    <property type="match status" value="1"/>
</dbReference>
<evidence type="ECO:0000259" key="5">
    <source>
        <dbReference type="Pfam" id="PF07992"/>
    </source>
</evidence>
<dbReference type="RefSeq" id="WP_141783386.1">
    <property type="nucleotide sequence ID" value="NZ_BAAAIK010000008.1"/>
</dbReference>
<feature type="domain" description="SoxA A3" evidence="7">
    <location>
        <begin position="480"/>
        <end position="571"/>
    </location>
</feature>
<comment type="subcellular location">
    <subcellularLocation>
        <location evidence="3">Cytoplasm</location>
    </subcellularLocation>
</comment>
<keyword evidence="3" id="KW-0547">Nucleotide-binding</keyword>
<dbReference type="InterPro" id="IPR036188">
    <property type="entry name" value="FAD/NAD-bd_sf"/>
</dbReference>